<dbReference type="GO" id="GO:0004857">
    <property type="term" value="F:enzyme inhibitor activity"/>
    <property type="evidence" value="ECO:0007669"/>
    <property type="project" value="TreeGrafter"/>
</dbReference>
<feature type="compositionally biased region" description="Basic and acidic residues" evidence="3">
    <location>
        <begin position="35"/>
        <end position="45"/>
    </location>
</feature>
<dbReference type="PANTHER" id="PTHR24179:SF29">
    <property type="entry name" value="LD46604P"/>
    <property type="match status" value="1"/>
</dbReference>
<dbReference type="GO" id="GO:0017020">
    <property type="term" value="F:myosin phosphatase regulator activity"/>
    <property type="evidence" value="ECO:0007669"/>
    <property type="project" value="TreeGrafter"/>
</dbReference>
<accession>A0A068WG80</accession>
<dbReference type="Proteomes" id="UP000492820">
    <property type="component" value="Unassembled WGS sequence"/>
</dbReference>
<protein>
    <submittedName>
        <fullName evidence="4 6">Protein phosphatase 1 regulatory inhibitor</fullName>
    </submittedName>
</protein>
<dbReference type="Gene3D" id="1.25.40.20">
    <property type="entry name" value="Ankyrin repeat-containing domain"/>
    <property type="match status" value="2"/>
</dbReference>
<feature type="repeat" description="ANK" evidence="2">
    <location>
        <begin position="269"/>
        <end position="301"/>
    </location>
</feature>
<gene>
    <name evidence="4" type="ORF">EgrG_000440300</name>
</gene>
<dbReference type="PROSITE" id="PS50297">
    <property type="entry name" value="ANK_REP_REGION"/>
    <property type="match status" value="4"/>
</dbReference>
<dbReference type="InterPro" id="IPR036770">
    <property type="entry name" value="Ankyrin_rpt-contain_sf"/>
</dbReference>
<organism evidence="4">
    <name type="scientific">Echinococcus granulosus</name>
    <name type="common">Hydatid tapeworm</name>
    <dbReference type="NCBI Taxonomy" id="6210"/>
    <lineage>
        <taxon>Eukaryota</taxon>
        <taxon>Metazoa</taxon>
        <taxon>Spiralia</taxon>
        <taxon>Lophotrochozoa</taxon>
        <taxon>Platyhelminthes</taxon>
        <taxon>Cestoda</taxon>
        <taxon>Eucestoda</taxon>
        <taxon>Cyclophyllidea</taxon>
        <taxon>Taeniidae</taxon>
        <taxon>Echinococcus</taxon>
        <taxon>Echinococcus granulosus group</taxon>
    </lineage>
</organism>
<evidence type="ECO:0000256" key="3">
    <source>
        <dbReference type="SAM" id="MobiDB-lite"/>
    </source>
</evidence>
<feature type="region of interest" description="Disordered" evidence="3">
    <location>
        <begin position="342"/>
        <end position="373"/>
    </location>
</feature>
<evidence type="ECO:0000313" key="6">
    <source>
        <dbReference type="WBParaSite" id="EgrG_000440300"/>
    </source>
</evidence>
<reference evidence="4" key="2">
    <citation type="submission" date="2014-06" db="EMBL/GenBank/DDBJ databases">
        <authorList>
            <person name="Aslett M."/>
        </authorList>
    </citation>
    <scope>NUCLEOTIDE SEQUENCE</scope>
</reference>
<feature type="repeat" description="ANK" evidence="2">
    <location>
        <begin position="108"/>
        <end position="140"/>
    </location>
</feature>
<dbReference type="EMBL" id="LK028579">
    <property type="protein sequence ID" value="CDS19118.1"/>
    <property type="molecule type" value="Genomic_DNA"/>
</dbReference>
<sequence>MNALESCDVPAMRVPDMERIRAARRKRQQQLKRWVQYDKTMEKKEKRTRTSTSPPPGSTPGGRQHPGFVRSVQFSQAVILLEAAARDDLNEVRKLLNQGVCPNVTNMDGLTALHQCCIDNNQEMCRLLIRFGADVNARDTELWTPLHAAATCCHADLCKLLIDNGADLLAVNADGNMPYDICEDDATLDLIESEMASRGITQEDIDEKRRVPEREMLAAMEHLVKTSGDLNQLDSQGAAPLHIAAACGYLDVVGFLLQHGANIDLPDRDGWMAIHVAACWGQYEVIEMLTNFGAKLDTPTVNGGETVFDICEDEKLHERLVLLREELKRWQSFHLVQNQINASNGNSDVNNRNRGGLSRRRSSNPRRQVQTSDRQRTRFFFYTNIQRLNARLRTSSIRRTSMRDKAKLSWKEARQEAETCSLVVPTADGDSVEEVVKTPVWMTAVDDSNGGPIMHNSNPPEAPHPPPDTHRRWGAQPSNSLPANARLRPSNALPIKSTPDPSVVDGPRLSSHKSDSLGRKRAAESPQLRPRLTSRLGESVAPIRAPNGAQPSSQAPPPPAHQQQTIASANGVGQTNVHLHNAYYSLGSQQPSTAAKGRLQGRVPPHILLSTGAKPVVSTAPGVIASPLQPGASLTRPPLKRDLLINDSRKLEESSSGNSGKCCVLM</sequence>
<keyword evidence="2" id="KW-0040">ANK repeat</keyword>
<reference evidence="6" key="3">
    <citation type="submission" date="2020-10" db="UniProtKB">
        <authorList>
            <consortium name="WormBaseParasite"/>
        </authorList>
    </citation>
    <scope>IDENTIFICATION</scope>
</reference>
<reference evidence="4 5" key="1">
    <citation type="journal article" date="2013" name="Nature">
        <title>The genomes of four tapeworm species reveal adaptations to parasitism.</title>
        <authorList>
            <person name="Tsai I.J."/>
            <person name="Zarowiecki M."/>
            <person name="Holroyd N."/>
            <person name="Garciarrubio A."/>
            <person name="Sanchez-Flores A."/>
            <person name="Brooks K.L."/>
            <person name="Tracey A."/>
            <person name="Bobes R.J."/>
            <person name="Fragoso G."/>
            <person name="Sciutto E."/>
            <person name="Aslett M."/>
            <person name="Beasley H."/>
            <person name="Bennett H.M."/>
            <person name="Cai J."/>
            <person name="Camicia F."/>
            <person name="Clark R."/>
            <person name="Cucher M."/>
            <person name="De Silva N."/>
            <person name="Day T.A."/>
            <person name="Deplazes P."/>
            <person name="Estrada K."/>
            <person name="Fernandez C."/>
            <person name="Holland P.W."/>
            <person name="Hou J."/>
            <person name="Hu S."/>
            <person name="Huckvale T."/>
            <person name="Hung S.S."/>
            <person name="Kamenetzky L."/>
            <person name="Keane J.A."/>
            <person name="Kiss F."/>
            <person name="Koziol U."/>
            <person name="Lambert O."/>
            <person name="Liu K."/>
            <person name="Luo X."/>
            <person name="Luo Y."/>
            <person name="Macchiaroli N."/>
            <person name="Nichol S."/>
            <person name="Paps J."/>
            <person name="Parkinson J."/>
            <person name="Pouchkina-Stantcheva N."/>
            <person name="Riddiford N."/>
            <person name="Rosenzvit M."/>
            <person name="Salinas G."/>
            <person name="Wasmuth J.D."/>
            <person name="Zamanian M."/>
            <person name="Zheng Y."/>
            <person name="Cai X."/>
            <person name="Soberon X."/>
            <person name="Olson P.D."/>
            <person name="Laclette J.P."/>
            <person name="Brehm K."/>
            <person name="Berriman M."/>
            <person name="Garciarrubio A."/>
            <person name="Bobes R.J."/>
            <person name="Fragoso G."/>
            <person name="Sanchez-Flores A."/>
            <person name="Estrada K."/>
            <person name="Cevallos M.A."/>
            <person name="Morett E."/>
            <person name="Gonzalez V."/>
            <person name="Portillo T."/>
            <person name="Ochoa-Leyva A."/>
            <person name="Jose M.V."/>
            <person name="Sciutto E."/>
            <person name="Landa A."/>
            <person name="Jimenez L."/>
            <person name="Valdes V."/>
            <person name="Carrero J.C."/>
            <person name="Larralde C."/>
            <person name="Morales-Montor J."/>
            <person name="Limon-Lason J."/>
            <person name="Soberon X."/>
            <person name="Laclette J.P."/>
        </authorList>
    </citation>
    <scope>NUCLEOTIDE SEQUENCE [LARGE SCALE GENOMIC DNA]</scope>
</reference>
<dbReference type="PANTHER" id="PTHR24179">
    <property type="entry name" value="PROTEIN PHOSPHATASE 1 REGULATORY SUBUNIT 12"/>
    <property type="match status" value="1"/>
</dbReference>
<dbReference type="Pfam" id="PF12796">
    <property type="entry name" value="Ank_2"/>
    <property type="match status" value="2"/>
</dbReference>
<evidence type="ECO:0000313" key="4">
    <source>
        <dbReference type="EMBL" id="CDS19118.1"/>
    </source>
</evidence>
<dbReference type="InterPro" id="IPR051226">
    <property type="entry name" value="PP1_Regulatory_Subunit"/>
</dbReference>
<dbReference type="PROSITE" id="PS50088">
    <property type="entry name" value="ANK_REPEAT"/>
    <property type="match status" value="4"/>
</dbReference>
<feature type="region of interest" description="Disordered" evidence="3">
    <location>
        <begin position="444"/>
        <end position="564"/>
    </location>
</feature>
<proteinExistence type="predicted"/>
<feature type="region of interest" description="Disordered" evidence="3">
    <location>
        <begin position="23"/>
        <end position="67"/>
    </location>
</feature>
<name>A0A068WG80_ECHGR</name>
<evidence type="ECO:0000256" key="2">
    <source>
        <dbReference type="PROSITE-ProRule" id="PRU00023"/>
    </source>
</evidence>
<keyword evidence="1" id="KW-0677">Repeat</keyword>
<evidence type="ECO:0000256" key="1">
    <source>
        <dbReference type="ARBA" id="ARBA00022737"/>
    </source>
</evidence>
<feature type="repeat" description="ANK" evidence="2">
    <location>
        <begin position="236"/>
        <end position="268"/>
    </location>
</feature>
<dbReference type="AlphaFoldDB" id="A0A068WG80"/>
<feature type="repeat" description="ANK" evidence="2">
    <location>
        <begin position="141"/>
        <end position="173"/>
    </location>
</feature>
<evidence type="ECO:0000313" key="5">
    <source>
        <dbReference type="Proteomes" id="UP000492820"/>
    </source>
</evidence>
<dbReference type="SUPFAM" id="SSF48403">
    <property type="entry name" value="Ankyrin repeat"/>
    <property type="match status" value="1"/>
</dbReference>
<dbReference type="SMART" id="SM00248">
    <property type="entry name" value="ANK"/>
    <property type="match status" value="5"/>
</dbReference>
<dbReference type="WBParaSite" id="EgrG_000440300">
    <property type="protein sequence ID" value="EgrG_000440300"/>
    <property type="gene ID" value="EgrG_000440300"/>
</dbReference>
<dbReference type="GO" id="GO:0005737">
    <property type="term" value="C:cytoplasm"/>
    <property type="evidence" value="ECO:0007669"/>
    <property type="project" value="TreeGrafter"/>
</dbReference>
<dbReference type="OrthoDB" id="19014at2759"/>
<dbReference type="InterPro" id="IPR002110">
    <property type="entry name" value="Ankyrin_rpt"/>
</dbReference>
<feature type="compositionally biased region" description="Basic and acidic residues" evidence="3">
    <location>
        <begin position="512"/>
        <end position="523"/>
    </location>
</feature>